<protein>
    <submittedName>
        <fullName evidence="2">Uncharacterized protein</fullName>
    </submittedName>
</protein>
<proteinExistence type="predicted"/>
<evidence type="ECO:0000256" key="1">
    <source>
        <dbReference type="SAM" id="SignalP"/>
    </source>
</evidence>
<keyword evidence="1" id="KW-0732">Signal</keyword>
<evidence type="ECO:0000313" key="3">
    <source>
        <dbReference type="Proteomes" id="UP001360953"/>
    </source>
</evidence>
<dbReference type="GeneID" id="92036681"/>
<dbReference type="EMBL" id="JBBPEH010000001">
    <property type="protein sequence ID" value="KAK7545034.1"/>
    <property type="molecule type" value="Genomic_DNA"/>
</dbReference>
<dbReference type="Proteomes" id="UP001360953">
    <property type="component" value="Unassembled WGS sequence"/>
</dbReference>
<sequence>MAVPQILLAIFFLISHVRPWPMALPQGCGISSMTCCLRRGATNLACEGQRASDYQSHSRNIDPYYTLGARVRNIDIPVAMNANSREHSLGLMRFTFSPDNNQFQTYFVPDNFGPTTAVIAQRLIDSRVHGIRFRWALFRAQAGSNEEDPHNWFIITPVQRGTTTHTDQAFAEVQLYGHITHTNYPNVFYNTIDVQSQNIHYRFEEFNLADIAPPNVGNFDSPIAVNVRSGGTFSLGLLRITFVPNNNQFLTSFIPSTVGPSEAIFRLHSQDNRVAGLRTRWALFRQPTQMDPQDPRSWFVVGPAAANSNEEVDPVYAEARFTGAPASFHASSHYYNPSAVRGGNLRFRFYFRTDLIDSNGNVIPRTG</sequence>
<gene>
    <name evidence="2" type="ORF">J3D65DRAFT_683866</name>
</gene>
<dbReference type="RefSeq" id="XP_066660269.1">
    <property type="nucleotide sequence ID" value="XM_066803775.1"/>
</dbReference>
<evidence type="ECO:0000313" key="2">
    <source>
        <dbReference type="EMBL" id="KAK7545034.1"/>
    </source>
</evidence>
<feature type="signal peptide" evidence="1">
    <location>
        <begin position="1"/>
        <end position="19"/>
    </location>
</feature>
<reference evidence="2 3" key="1">
    <citation type="submission" date="2024-04" db="EMBL/GenBank/DDBJ databases">
        <title>Phyllosticta paracitricarpa is synonymous to the EU quarantine fungus P. citricarpa based on phylogenomic analyses.</title>
        <authorList>
            <consortium name="Lawrence Berkeley National Laboratory"/>
            <person name="Van ingen-buijs V.A."/>
            <person name="Van westerhoven A.C."/>
            <person name="Haridas S."/>
            <person name="Skiadas P."/>
            <person name="Martin F."/>
            <person name="Groenewald J.Z."/>
            <person name="Crous P.W."/>
            <person name="Seidl M.F."/>
        </authorList>
    </citation>
    <scope>NUCLEOTIDE SEQUENCE [LARGE SCALE GENOMIC DNA]</scope>
    <source>
        <strain evidence="2 3">CPC 17464</strain>
    </source>
</reference>
<name>A0ABR1MAY9_9PEZI</name>
<comment type="caution">
    <text evidence="2">The sequence shown here is derived from an EMBL/GenBank/DDBJ whole genome shotgun (WGS) entry which is preliminary data.</text>
</comment>
<feature type="chain" id="PRO_5045397819" evidence="1">
    <location>
        <begin position="20"/>
        <end position="367"/>
    </location>
</feature>
<accession>A0ABR1MAY9</accession>
<organism evidence="2 3">
    <name type="scientific">Phyllosticta citribraziliensis</name>
    <dbReference type="NCBI Taxonomy" id="989973"/>
    <lineage>
        <taxon>Eukaryota</taxon>
        <taxon>Fungi</taxon>
        <taxon>Dikarya</taxon>
        <taxon>Ascomycota</taxon>
        <taxon>Pezizomycotina</taxon>
        <taxon>Dothideomycetes</taxon>
        <taxon>Dothideomycetes incertae sedis</taxon>
        <taxon>Botryosphaeriales</taxon>
        <taxon>Phyllostictaceae</taxon>
        <taxon>Phyllosticta</taxon>
    </lineage>
</organism>
<keyword evidence="3" id="KW-1185">Reference proteome</keyword>